<accession>A0A481Z439</accession>
<name>A0A481Z439_9VIRU</name>
<evidence type="ECO:0000313" key="1">
    <source>
        <dbReference type="EMBL" id="QBK90624.1"/>
    </source>
</evidence>
<reference evidence="1" key="1">
    <citation type="journal article" date="2019" name="MBio">
        <title>Virus Genomes from Deep Sea Sediments Expand the Ocean Megavirome and Support Independent Origins of Viral Gigantism.</title>
        <authorList>
            <person name="Backstrom D."/>
            <person name="Yutin N."/>
            <person name="Jorgensen S.L."/>
            <person name="Dharamshi J."/>
            <person name="Homa F."/>
            <person name="Zaremba-Niedwiedzka K."/>
            <person name="Spang A."/>
            <person name="Wolf Y.I."/>
            <person name="Koonin E.V."/>
            <person name="Ettema T.J."/>
        </authorList>
    </citation>
    <scope>NUCLEOTIDE SEQUENCE</scope>
</reference>
<proteinExistence type="predicted"/>
<protein>
    <submittedName>
        <fullName evidence="1">Uncharacterized protein</fullName>
    </submittedName>
</protein>
<dbReference type="EMBL" id="MK500495">
    <property type="protein sequence ID" value="QBK90624.1"/>
    <property type="molecule type" value="Genomic_DNA"/>
</dbReference>
<sequence length="249" mass="29454">MEDLSYLIILKNNILFRASYEDDENNIENPMWFSDLDGASGYSINLYSKLKKFEKFLTFLEMNVMRDENYFRRSQEEYFRFKENLTINIYIVKENFKLLNLDNLDNIRILSNLKDKHGNLVFPLEKNNISIEQKKFYDSLNPKEGFTSILKSVWIESKNGKEKIVRGLDPQIDNKNSKIICSKIKEASGWISLHSNIVNEIMICIPKNYVKLSLIFNIFDFIKAIENEDFEVIKSKIINRVNKLLYKKS</sequence>
<gene>
    <name evidence="1" type="ORF">LCPAC104_01200</name>
</gene>
<organism evidence="1">
    <name type="scientific">Pithovirus LCPAC104</name>
    <dbReference type="NCBI Taxonomy" id="2506589"/>
    <lineage>
        <taxon>Viruses</taxon>
        <taxon>Pithoviruses</taxon>
    </lineage>
</organism>